<accession>A0A2K9EQI7</accession>
<dbReference type="EMBL" id="NEMB01000003">
    <property type="protein sequence ID" value="PQQ66019.1"/>
    <property type="molecule type" value="Genomic_DNA"/>
</dbReference>
<dbReference type="KEGG" id="hsc:HVS_15280"/>
<dbReference type="EMBL" id="CP025197">
    <property type="protein sequence ID" value="AUG58901.1"/>
    <property type="molecule type" value="Genomic_DNA"/>
</dbReference>
<proteinExistence type="predicted"/>
<gene>
    <name evidence="2" type="ORF">B9R14_04045</name>
    <name evidence="1" type="ORF">HVS_15280</name>
</gene>
<dbReference type="Proteomes" id="UP000239720">
    <property type="component" value="Unassembled WGS sequence"/>
</dbReference>
<name>A0A2K9EQI7_9FIRM</name>
<dbReference type="InterPro" id="IPR014722">
    <property type="entry name" value="Rib_uL2_dom2"/>
</dbReference>
<dbReference type="OrthoDB" id="1683515at2"/>
<evidence type="ECO:0000313" key="2">
    <source>
        <dbReference type="EMBL" id="PQQ66019.1"/>
    </source>
</evidence>
<evidence type="ECO:0000313" key="3">
    <source>
        <dbReference type="Proteomes" id="UP000233534"/>
    </source>
</evidence>
<dbReference type="Proteomes" id="UP000233534">
    <property type="component" value="Chromosome"/>
</dbReference>
<keyword evidence="1" id="KW-0689">Ribosomal protein</keyword>
<reference evidence="2 4" key="2">
    <citation type="journal article" date="2018" name="Syst. Appl. Microbiol.">
        <title>Characterization and high-quality draft genome sequence of Herbivorax saccincola A7, an anaerobic, alkaliphilic, thermophilic, cellulolytic, and xylanolytic bacterium.</title>
        <authorList>
            <person name="Aikawa S."/>
            <person name="Baramee S."/>
            <person name="Sermsathanaswadi J."/>
            <person name="Thianheng P."/>
            <person name="Tachaapaikoon C."/>
            <person name="Shikata A."/>
            <person name="Waeonukul R."/>
            <person name="Pason P."/>
            <person name="Ratanakhanokchai K."/>
            <person name="Kosugi A."/>
        </authorList>
    </citation>
    <scope>NUCLEOTIDE SEQUENCE [LARGE SCALE GENOMIC DNA]</scope>
    <source>
        <strain evidence="2 4">A7</strain>
    </source>
</reference>
<sequence>MDVDLGRVVLSIAGRDAGRVFVVVGRIDDKHVLISDGDLRRIEKPKKKKIKHIKATKEVILPLKEKLSKGDRISNSEIRKALAELENEKSGT</sequence>
<evidence type="ECO:0000313" key="1">
    <source>
        <dbReference type="EMBL" id="AUG58901.1"/>
    </source>
</evidence>
<keyword evidence="1" id="KW-0687">Ribonucleoprotein</keyword>
<dbReference type="RefSeq" id="WP_101303593.1">
    <property type="nucleotide sequence ID" value="NZ_CP025197.1"/>
</dbReference>
<dbReference type="SUPFAM" id="SSF50104">
    <property type="entry name" value="Translation proteins SH3-like domain"/>
    <property type="match status" value="1"/>
</dbReference>
<organism evidence="1 3">
    <name type="scientific">Acetivibrio saccincola</name>
    <dbReference type="NCBI Taxonomy" id="1677857"/>
    <lineage>
        <taxon>Bacteria</taxon>
        <taxon>Bacillati</taxon>
        <taxon>Bacillota</taxon>
        <taxon>Clostridia</taxon>
        <taxon>Eubacteriales</taxon>
        <taxon>Oscillospiraceae</taxon>
        <taxon>Acetivibrio</taxon>
    </lineage>
</organism>
<dbReference type="InterPro" id="IPR008991">
    <property type="entry name" value="Translation_prot_SH3-like_sf"/>
</dbReference>
<dbReference type="AlphaFoldDB" id="A0A2K9EQI7"/>
<keyword evidence="3" id="KW-1185">Reference proteome</keyword>
<dbReference type="Gene3D" id="2.30.30.30">
    <property type="match status" value="1"/>
</dbReference>
<dbReference type="GO" id="GO:0005840">
    <property type="term" value="C:ribosome"/>
    <property type="evidence" value="ECO:0007669"/>
    <property type="project" value="UniProtKB-KW"/>
</dbReference>
<evidence type="ECO:0000313" key="4">
    <source>
        <dbReference type="Proteomes" id="UP000239720"/>
    </source>
</evidence>
<protein>
    <submittedName>
        <fullName evidence="1">50S ribosomal protein L14e</fullName>
    </submittedName>
    <submittedName>
        <fullName evidence="2">KOW domain-containing protein</fullName>
    </submittedName>
</protein>
<reference evidence="1 3" key="1">
    <citation type="submission" date="2017-12" db="EMBL/GenBank/DDBJ databases">
        <title>Complete genome sequence of Herbivorax saccincola GGR1, a novel Cellulosome-producing hydrolytic bacterium in a thermophilic biogas plant, established by Illumina and Nanopore MinION sequencing.</title>
        <authorList>
            <person name="Pechtl A."/>
            <person name="Ruckert C."/>
            <person name="Koeck D.E."/>
            <person name="Maus I."/>
            <person name="Winkler A."/>
            <person name="Kalinowski J."/>
            <person name="Puhler A."/>
            <person name="Schwarz W.W."/>
            <person name="Zverlov V.V."/>
            <person name="Schluter A."/>
            <person name="Liebl W."/>
        </authorList>
    </citation>
    <scope>NUCLEOTIDE SEQUENCE [LARGE SCALE GENOMIC DNA]</scope>
    <source>
        <strain evidence="1">GGR1</strain>
        <strain evidence="3">SR1</strain>
    </source>
</reference>